<keyword evidence="5" id="KW-0998">Cell outer membrane</keyword>
<dbReference type="InterPro" id="IPR012944">
    <property type="entry name" value="SusD_RagB_dom"/>
</dbReference>
<dbReference type="InterPro" id="IPR033985">
    <property type="entry name" value="SusD-like_N"/>
</dbReference>
<sequence>MKKYHKIVLIPLTVALICVSFGSCKKYLDAAPATAVSDTEAFKNYRNFQGFVEELYNAVPVATGSTSHNNWNFGEEELWQTNDNRILSYNIDQGDYRAWENATFGSWFKYDNYSASSTSRGNKGQLYGLAWYSIRKANVGLANLDKLTDATPQEKKLIEGQLYFFRGWYHFMLMQYWGGLPYVDVVLPADQTPRIPRLNYQKTAEKVSADLQKAADLLPVDWDLLPDADVPTAKSTKGNNDRRINKIMALGFLGKNLLLAGSPLMNQESTGVEAYNTELCKKAADVFAEALKICEATNRYELVPFSNYSEIFYTYAQANRTPGSAIIGGKRYLEAIFQEGIVEPGRWQSNMINDYRPATIRTTGLKCYPTANYIDYYGMKNGLPIPDPTKPDAESGWDPQFPWRNRDPRFYNDIMFDGEKAVTNGANVGNNEFRQYASLYTNGWYRTTDGAAAVYTGYMLSKFTNKLLNSYGDPYGGNNCMVLSFLRLSDMYLMYAEAVSEGNNNPLASASGYTKTAVDAVNFVRDRPGLGVGHVAPKFLVSQDMFRQEYRRERAVELAYEGHRFVDLRRWKLLDKLPYTLKKAVEFDRATPNAQVYADPKNARVQNFRETVLIERKFTSKHYWFPFPIADVNLYADFKQNPGW</sequence>
<dbReference type="Gene3D" id="1.25.40.390">
    <property type="match status" value="1"/>
</dbReference>
<name>A0A2H9VNW9_9SPHI</name>
<keyword evidence="4" id="KW-0472">Membrane</keyword>
<feature type="domain" description="RagB/SusD" evidence="6">
    <location>
        <begin position="361"/>
        <end position="644"/>
    </location>
</feature>
<dbReference type="PROSITE" id="PS51257">
    <property type="entry name" value="PROKAR_LIPOPROTEIN"/>
    <property type="match status" value="1"/>
</dbReference>
<comment type="similarity">
    <text evidence="2">Belongs to the SusD family.</text>
</comment>
<dbReference type="Proteomes" id="UP000242687">
    <property type="component" value="Unassembled WGS sequence"/>
</dbReference>
<dbReference type="Pfam" id="PF14322">
    <property type="entry name" value="SusD-like_3"/>
    <property type="match status" value="1"/>
</dbReference>
<evidence type="ECO:0000313" key="8">
    <source>
        <dbReference type="EMBL" id="PJJ80025.1"/>
    </source>
</evidence>
<evidence type="ECO:0000313" key="9">
    <source>
        <dbReference type="Proteomes" id="UP000242687"/>
    </source>
</evidence>
<organism evidence="8 9">
    <name type="scientific">Mucilaginibacter auburnensis</name>
    <dbReference type="NCBI Taxonomy" id="1457233"/>
    <lineage>
        <taxon>Bacteria</taxon>
        <taxon>Pseudomonadati</taxon>
        <taxon>Bacteroidota</taxon>
        <taxon>Sphingobacteriia</taxon>
        <taxon>Sphingobacteriales</taxon>
        <taxon>Sphingobacteriaceae</taxon>
        <taxon>Mucilaginibacter</taxon>
    </lineage>
</organism>
<dbReference type="RefSeq" id="WP_100342324.1">
    <property type="nucleotide sequence ID" value="NZ_PGFJ01000002.1"/>
</dbReference>
<dbReference type="SUPFAM" id="SSF48452">
    <property type="entry name" value="TPR-like"/>
    <property type="match status" value="1"/>
</dbReference>
<proteinExistence type="inferred from homology"/>
<dbReference type="GO" id="GO:0009279">
    <property type="term" value="C:cell outer membrane"/>
    <property type="evidence" value="ECO:0007669"/>
    <property type="project" value="UniProtKB-SubCell"/>
</dbReference>
<dbReference type="AlphaFoldDB" id="A0A2H9VNW9"/>
<evidence type="ECO:0000259" key="7">
    <source>
        <dbReference type="Pfam" id="PF14322"/>
    </source>
</evidence>
<dbReference type="InterPro" id="IPR011990">
    <property type="entry name" value="TPR-like_helical_dom_sf"/>
</dbReference>
<keyword evidence="9" id="KW-1185">Reference proteome</keyword>
<accession>A0A2H9VNW9</accession>
<dbReference type="EMBL" id="PGFJ01000002">
    <property type="protein sequence ID" value="PJJ80025.1"/>
    <property type="molecule type" value="Genomic_DNA"/>
</dbReference>
<evidence type="ECO:0000256" key="2">
    <source>
        <dbReference type="ARBA" id="ARBA00006275"/>
    </source>
</evidence>
<dbReference type="Pfam" id="PF07980">
    <property type="entry name" value="SusD_RagB"/>
    <property type="match status" value="1"/>
</dbReference>
<evidence type="ECO:0000259" key="6">
    <source>
        <dbReference type="Pfam" id="PF07980"/>
    </source>
</evidence>
<comment type="subcellular location">
    <subcellularLocation>
        <location evidence="1">Cell outer membrane</location>
    </subcellularLocation>
</comment>
<evidence type="ECO:0000256" key="3">
    <source>
        <dbReference type="ARBA" id="ARBA00022729"/>
    </source>
</evidence>
<reference evidence="8 9" key="1">
    <citation type="submission" date="2017-11" db="EMBL/GenBank/DDBJ databases">
        <title>Genomic Encyclopedia of Archaeal and Bacterial Type Strains, Phase II (KMG-II): From Individual Species to Whole Genera.</title>
        <authorList>
            <person name="Goeker M."/>
        </authorList>
    </citation>
    <scope>NUCLEOTIDE SEQUENCE [LARGE SCALE GENOMIC DNA]</scope>
    <source>
        <strain evidence="8 9">DSM 28175</strain>
    </source>
</reference>
<gene>
    <name evidence="8" type="ORF">CLV57_3168</name>
</gene>
<keyword evidence="3" id="KW-0732">Signal</keyword>
<protein>
    <submittedName>
        <fullName evidence="8">Putative outer membrane starch-binding protein</fullName>
    </submittedName>
</protein>
<dbReference type="OrthoDB" id="5694214at2"/>
<evidence type="ECO:0000256" key="1">
    <source>
        <dbReference type="ARBA" id="ARBA00004442"/>
    </source>
</evidence>
<evidence type="ECO:0000256" key="5">
    <source>
        <dbReference type="ARBA" id="ARBA00023237"/>
    </source>
</evidence>
<comment type="caution">
    <text evidence="8">The sequence shown here is derived from an EMBL/GenBank/DDBJ whole genome shotgun (WGS) entry which is preliminary data.</text>
</comment>
<evidence type="ECO:0000256" key="4">
    <source>
        <dbReference type="ARBA" id="ARBA00023136"/>
    </source>
</evidence>
<feature type="domain" description="SusD-like N-terminal" evidence="7">
    <location>
        <begin position="96"/>
        <end position="223"/>
    </location>
</feature>